<comment type="caution">
    <text evidence="5">The sequence shown here is derived from an EMBL/GenBank/DDBJ whole genome shotgun (WGS) entry which is preliminary data.</text>
</comment>
<dbReference type="PANTHER" id="PTHR11480">
    <property type="entry name" value="SAPOSIN-RELATED"/>
    <property type="match status" value="1"/>
</dbReference>
<dbReference type="Gene3D" id="1.10.225.10">
    <property type="entry name" value="Saposin-like"/>
    <property type="match status" value="2"/>
</dbReference>
<keyword evidence="2" id="KW-0325">Glycoprotein</keyword>
<dbReference type="SUPFAM" id="SSF47862">
    <property type="entry name" value="Saposin"/>
    <property type="match status" value="2"/>
</dbReference>
<accession>A0AAN7U8Z5</accession>
<organism evidence="5 6">
    <name type="scientific">Dictyostelium firmibasis</name>
    <dbReference type="NCBI Taxonomy" id="79012"/>
    <lineage>
        <taxon>Eukaryota</taxon>
        <taxon>Amoebozoa</taxon>
        <taxon>Evosea</taxon>
        <taxon>Eumycetozoa</taxon>
        <taxon>Dictyostelia</taxon>
        <taxon>Dictyosteliales</taxon>
        <taxon>Dictyosteliaceae</taxon>
        <taxon>Dictyostelium</taxon>
    </lineage>
</organism>
<dbReference type="InterPro" id="IPR007856">
    <property type="entry name" value="SapB_1"/>
</dbReference>
<evidence type="ECO:0000259" key="4">
    <source>
        <dbReference type="PROSITE" id="PS50015"/>
    </source>
</evidence>
<evidence type="ECO:0000256" key="2">
    <source>
        <dbReference type="ARBA" id="ARBA00023180"/>
    </source>
</evidence>
<dbReference type="SMART" id="SM00741">
    <property type="entry name" value="SapB"/>
    <property type="match status" value="2"/>
</dbReference>
<feature type="signal peptide" evidence="3">
    <location>
        <begin position="1"/>
        <end position="23"/>
    </location>
</feature>
<name>A0AAN7U8Z5_9MYCE</name>
<proteinExistence type="predicted"/>
<keyword evidence="3" id="KW-0732">Signal</keyword>
<dbReference type="InterPro" id="IPR051428">
    <property type="entry name" value="Sphingo_Act-Surfact_Prot"/>
</dbReference>
<feature type="chain" id="PRO_5042920233" description="Saposin B-type domain-containing protein" evidence="3">
    <location>
        <begin position="24"/>
        <end position="200"/>
    </location>
</feature>
<dbReference type="AlphaFoldDB" id="A0AAN7U8Z5"/>
<evidence type="ECO:0000313" key="5">
    <source>
        <dbReference type="EMBL" id="KAK5584577.1"/>
    </source>
</evidence>
<gene>
    <name evidence="5" type="ORF">RB653_006190</name>
</gene>
<reference evidence="5 6" key="1">
    <citation type="submission" date="2023-11" db="EMBL/GenBank/DDBJ databases">
        <title>Dfirmibasis_genome.</title>
        <authorList>
            <person name="Edelbroek B."/>
            <person name="Kjellin J."/>
            <person name="Jerlstrom-Hultqvist J."/>
            <person name="Soderbom F."/>
        </authorList>
    </citation>
    <scope>NUCLEOTIDE SEQUENCE [LARGE SCALE GENOMIC DNA]</scope>
    <source>
        <strain evidence="5 6">TNS-C-14</strain>
    </source>
</reference>
<dbReference type="InterPro" id="IPR008138">
    <property type="entry name" value="SapB_2"/>
</dbReference>
<dbReference type="PROSITE" id="PS50015">
    <property type="entry name" value="SAP_B"/>
    <property type="match status" value="2"/>
</dbReference>
<dbReference type="EMBL" id="JAVFKY010000001">
    <property type="protein sequence ID" value="KAK5584577.1"/>
    <property type="molecule type" value="Genomic_DNA"/>
</dbReference>
<dbReference type="Pfam" id="PF05184">
    <property type="entry name" value="SapB_1"/>
    <property type="match status" value="1"/>
</dbReference>
<feature type="domain" description="Saposin B-type" evidence="4">
    <location>
        <begin position="107"/>
        <end position="187"/>
    </location>
</feature>
<keyword evidence="1" id="KW-1015">Disulfide bond</keyword>
<dbReference type="Proteomes" id="UP001344447">
    <property type="component" value="Unassembled WGS sequence"/>
</dbReference>
<dbReference type="Pfam" id="PF03489">
    <property type="entry name" value="SapB_2"/>
    <property type="match status" value="2"/>
</dbReference>
<evidence type="ECO:0000256" key="3">
    <source>
        <dbReference type="SAM" id="SignalP"/>
    </source>
</evidence>
<keyword evidence="6" id="KW-1185">Reference proteome</keyword>
<dbReference type="GO" id="GO:0006629">
    <property type="term" value="P:lipid metabolic process"/>
    <property type="evidence" value="ECO:0007669"/>
    <property type="project" value="InterPro"/>
</dbReference>
<dbReference type="PANTHER" id="PTHR11480:SF68">
    <property type="entry name" value="SAPOSIN B DOMAIN-CONTAINING PROTEIN-RELATED"/>
    <property type="match status" value="1"/>
</dbReference>
<evidence type="ECO:0000313" key="6">
    <source>
        <dbReference type="Proteomes" id="UP001344447"/>
    </source>
</evidence>
<sequence length="200" mass="22230">MKFLIFVLLALIALSASTSVVSAQTKECEFCDFIVGCAEKYIERNESVTVTELEKVCKYAGEYQATCDSLISTYGNELIQLLVNKEPASVICSQVKACTSEEKKKLGTVECTICTFAVQEIEGFIANNSTENEIVTKLDDECSKFGGLSTTCQSIIKEYVPEFIQLLNNKQNPNQVCDEVKLCTNSVNSPRLIKRNTFRI</sequence>
<dbReference type="InterPro" id="IPR008139">
    <property type="entry name" value="SaposinB_dom"/>
</dbReference>
<feature type="domain" description="Saposin B-type" evidence="4">
    <location>
        <begin position="24"/>
        <end position="102"/>
    </location>
</feature>
<evidence type="ECO:0000256" key="1">
    <source>
        <dbReference type="ARBA" id="ARBA00023157"/>
    </source>
</evidence>
<protein>
    <recommendedName>
        <fullName evidence="4">Saposin B-type domain-containing protein</fullName>
    </recommendedName>
</protein>
<dbReference type="InterPro" id="IPR011001">
    <property type="entry name" value="Saposin-like"/>
</dbReference>